<dbReference type="GeneID" id="100194193"/>
<feature type="compositionally biased region" description="Basic and acidic residues" evidence="1">
    <location>
        <begin position="155"/>
        <end position="169"/>
    </location>
</feature>
<organism evidence="2">
    <name type="scientific">Zea mays</name>
    <name type="common">Maize</name>
    <dbReference type="NCBI Taxonomy" id="4577"/>
    <lineage>
        <taxon>Eukaryota</taxon>
        <taxon>Viridiplantae</taxon>
        <taxon>Streptophyta</taxon>
        <taxon>Embryophyta</taxon>
        <taxon>Tracheophyta</taxon>
        <taxon>Spermatophyta</taxon>
        <taxon>Magnoliopsida</taxon>
        <taxon>Liliopsida</taxon>
        <taxon>Poales</taxon>
        <taxon>Poaceae</taxon>
        <taxon>PACMAD clade</taxon>
        <taxon>Panicoideae</taxon>
        <taxon>Andropogonodae</taxon>
        <taxon>Andropogoneae</taxon>
        <taxon>Tripsacinae</taxon>
        <taxon>Zea</taxon>
    </lineage>
</organism>
<protein>
    <submittedName>
        <fullName evidence="2">Uncharacterized protein</fullName>
    </submittedName>
</protein>
<feature type="region of interest" description="Disordered" evidence="1">
    <location>
        <begin position="147"/>
        <end position="173"/>
    </location>
</feature>
<name>B4FHS6_MAIZE</name>
<dbReference type="RefSeq" id="NP_001266367.2">
    <property type="nucleotide sequence ID" value="NM_001279438.2"/>
</dbReference>
<dbReference type="EMBL" id="BT036664">
    <property type="protein sequence ID" value="ACF81669.1"/>
    <property type="molecule type" value="mRNA"/>
</dbReference>
<evidence type="ECO:0000256" key="1">
    <source>
        <dbReference type="SAM" id="MobiDB-lite"/>
    </source>
</evidence>
<reference evidence="2" key="1">
    <citation type="journal article" date="2009" name="PLoS Genet.">
        <title>Sequencing, mapping, and analysis of 27,455 maize full-length cDNAs.</title>
        <authorList>
            <person name="Soderlund C."/>
            <person name="Descour A."/>
            <person name="Kudrna D."/>
            <person name="Bomhoff M."/>
            <person name="Boyd L."/>
            <person name="Currie J."/>
            <person name="Angelova A."/>
            <person name="Collura K."/>
            <person name="Wissotski M."/>
            <person name="Ashley E."/>
            <person name="Morrow D."/>
            <person name="Fernandes J."/>
            <person name="Walbot V."/>
            <person name="Yu Y."/>
        </authorList>
    </citation>
    <scope>NUCLEOTIDE SEQUENCE</scope>
    <source>
        <strain evidence="2">B73</strain>
    </source>
</reference>
<accession>B4FHS6</accession>
<dbReference type="AlphaFoldDB" id="B4FHS6"/>
<proteinExistence type="evidence at transcript level"/>
<dbReference type="OrthoDB" id="549883at2759"/>
<evidence type="ECO:0000313" key="2">
    <source>
        <dbReference type="EMBL" id="ACF81669.1"/>
    </source>
</evidence>
<dbReference type="KEGG" id="zma:100194193"/>
<sequence>MASPARPAATSVSGAFGLPPDARCSYDQPRRREVPALCALLPSRSLGFEFPSFTRRLTDRLFWWWGCGVPRRAGLAGREDGADVRGRLRAAAAASGRLLPKGSRDGGRGGVHAEAGRRAAALARRHRGQAFAARALLLQAREVHRGTAQRRHGLPQREHHQLQMHRQEPRTGASARAFSVHLGSRCAPPGFWSTTGVLVFW</sequence>